<evidence type="ECO:0000313" key="1">
    <source>
        <dbReference type="EMBL" id="MFC4823508.1"/>
    </source>
</evidence>
<name>A0ABD5PYS4_9EURY</name>
<dbReference type="GeneID" id="73045439"/>
<protein>
    <recommendedName>
        <fullName evidence="3">Tat (Twin-arginine translocation) pathway signal sequence</fullName>
    </recommendedName>
</protein>
<accession>A0ABD5PYS4</accession>
<keyword evidence="2" id="KW-1185">Reference proteome</keyword>
<comment type="caution">
    <text evidence="1">The sequence shown here is derived from an EMBL/GenBank/DDBJ whole genome shotgun (WGS) entry which is preliminary data.</text>
</comment>
<dbReference type="AlphaFoldDB" id="A0ABD5PYS4"/>
<sequence length="184" mass="20421">MDSNDSRVGRRSFLRKSAVAPIGVAGWAAQDEPERSRYTRRMALRYPERLGDEIRRKIVLLTDRTDDDPDVSEVDTCGFSNWPPERLTVWEGILVEWEPLADAVVNFADVGELGGFFGANPEVRAEQLVERERIFVDEQDTPVDLGTPYIVNGIQECPGEFLGLTATQLPGIDIRTGPGVSTDG</sequence>
<reference evidence="1 2" key="1">
    <citation type="journal article" date="2019" name="Int. J. Syst. Evol. Microbiol.">
        <title>The Global Catalogue of Microorganisms (GCM) 10K type strain sequencing project: providing services to taxonomists for standard genome sequencing and annotation.</title>
        <authorList>
            <consortium name="The Broad Institute Genomics Platform"/>
            <consortium name="The Broad Institute Genome Sequencing Center for Infectious Disease"/>
            <person name="Wu L."/>
            <person name="Ma J."/>
        </authorList>
    </citation>
    <scope>NUCLEOTIDE SEQUENCE [LARGE SCALE GENOMIC DNA]</scope>
    <source>
        <strain evidence="1 2">XZYJ18</strain>
    </source>
</reference>
<gene>
    <name evidence="1" type="ORF">ACFO9K_04465</name>
</gene>
<dbReference type="Proteomes" id="UP001595945">
    <property type="component" value="Unassembled WGS sequence"/>
</dbReference>
<evidence type="ECO:0008006" key="3">
    <source>
        <dbReference type="Google" id="ProtNLM"/>
    </source>
</evidence>
<proteinExistence type="predicted"/>
<dbReference type="RefSeq" id="WP_254267024.1">
    <property type="nucleotide sequence ID" value="NZ_CP100400.1"/>
</dbReference>
<dbReference type="EMBL" id="JBHSHT010000001">
    <property type="protein sequence ID" value="MFC4823508.1"/>
    <property type="molecule type" value="Genomic_DNA"/>
</dbReference>
<organism evidence="1 2">
    <name type="scientific">Halorussus aquaticus</name>
    <dbReference type="NCBI Taxonomy" id="2953748"/>
    <lineage>
        <taxon>Archaea</taxon>
        <taxon>Methanobacteriati</taxon>
        <taxon>Methanobacteriota</taxon>
        <taxon>Stenosarchaea group</taxon>
        <taxon>Halobacteria</taxon>
        <taxon>Halobacteriales</taxon>
        <taxon>Haladaptataceae</taxon>
        <taxon>Halorussus</taxon>
    </lineage>
</organism>
<evidence type="ECO:0000313" key="2">
    <source>
        <dbReference type="Proteomes" id="UP001595945"/>
    </source>
</evidence>